<dbReference type="EMBL" id="JBEDNZ010000012">
    <property type="protein sequence ID" value="KAL0831164.1"/>
    <property type="molecule type" value="Genomic_DNA"/>
</dbReference>
<dbReference type="SUPFAM" id="SSF56672">
    <property type="entry name" value="DNA/RNA polymerases"/>
    <property type="match status" value="1"/>
</dbReference>
<accession>A0ABD0SZS8</accession>
<gene>
    <name evidence="3" type="ORF">ABMA28_002031</name>
</gene>
<dbReference type="InterPro" id="IPR000477">
    <property type="entry name" value="RT_dom"/>
</dbReference>
<keyword evidence="1" id="KW-0175">Coiled coil</keyword>
<evidence type="ECO:0000256" key="1">
    <source>
        <dbReference type="SAM" id="Coils"/>
    </source>
</evidence>
<dbReference type="SUPFAM" id="SSF56219">
    <property type="entry name" value="DNase I-like"/>
    <property type="match status" value="1"/>
</dbReference>
<dbReference type="Gene3D" id="3.60.10.10">
    <property type="entry name" value="Endonuclease/exonuclease/phosphatase"/>
    <property type="match status" value="1"/>
</dbReference>
<sequence>MYFCCLHSQKPLAYSNFRLRMLTKVGVTILYFSFNSTDSAYRTSYSNAYRKYRFEFCKKYPRYSTSEPSSPPRDTYVCHFLTRSLTTSMNVQRSPTGGSQPDLSRMSDLASDSSVTFRKRKLPFDIECTCSDELGNMRSELCRISSLLEKYIVSNEMILKNMQENITDIKNQITDMKLSNERTHSAMQVKMESLESDLNKLKTSTKTESITLENGLILGEQIIQEMQNRNNREKNIVLVGLPEQIASTPEDRLSKDEADVFKIISLVCTGISNPSKVFRIGKFKPGKNRSIKVCFETIEPAKNLLRNRNKLQDGLKIFSDQTPTQQNFMKSLREELKRRQDNDIGGGGVSAYVHNNLKHSLSESVYVGGNNYLWIQLEKYGIEVGVVYNPGHTNFKQFLEVYESQLQKRRRAMVFGDFNIDLLTKDSETKLYHQLLKQTGYKIINKINKKYYTRKGLTNKSILDHVSTNLKNENFHMVYINSSLSDHRQLYVEIKKIKPPPRKYYQYEAINYKELFKSMEKAVLQESGSHDFGRLEKLIKKCTEESKVTKTKIINEPQKEWINKTIISEINERNLMWTELKKNPDREELKEKFIAKRHKVTKLIRKAKKSYYEKEFDKYIGKPKKLWNLLNTLTNNKFKQTCAPSKLTVNSIEVTDPQEICNIFNNFFGTVGLCLADEIPIQFHVNYIHALPKPPLQNLQMNSLDPCTEREILNIINKLDSNSSLGMDGIGTKVIKCVKDVIINPLTKCCNKLLQNGLFPDSLKIAKVTPIYKSGPKTEPGNYRPISVLPVLSKILEKLLHARLQNYLDSIDFFFERQFGFRSKSNTLTATIDLVTQIKHNIDKKNIVLGVFIDLKKAFDTLLNLLLESNRLFQSFHNK</sequence>
<protein>
    <recommendedName>
        <fullName evidence="2">Reverse transcriptase domain-containing protein</fullName>
    </recommendedName>
</protein>
<comment type="caution">
    <text evidence="3">The sequence shown here is derived from an EMBL/GenBank/DDBJ whole genome shotgun (WGS) entry which is preliminary data.</text>
</comment>
<proteinExistence type="predicted"/>
<dbReference type="GO" id="GO:0071897">
    <property type="term" value="P:DNA biosynthetic process"/>
    <property type="evidence" value="ECO:0007669"/>
    <property type="project" value="UniProtKB-ARBA"/>
</dbReference>
<dbReference type="Proteomes" id="UP001549921">
    <property type="component" value="Unassembled WGS sequence"/>
</dbReference>
<dbReference type="InterPro" id="IPR036691">
    <property type="entry name" value="Endo/exonu/phosph_ase_sf"/>
</dbReference>
<dbReference type="AlphaFoldDB" id="A0ABD0SZS8"/>
<dbReference type="PANTHER" id="PTHR47510:SF3">
    <property type="entry name" value="ENDO_EXONUCLEASE_PHOSPHATASE DOMAIN-CONTAINING PROTEIN"/>
    <property type="match status" value="1"/>
</dbReference>
<dbReference type="InterPro" id="IPR043502">
    <property type="entry name" value="DNA/RNA_pol_sf"/>
</dbReference>
<dbReference type="PANTHER" id="PTHR47510">
    <property type="entry name" value="REVERSE TRANSCRIPTASE DOMAIN-CONTAINING PROTEIN"/>
    <property type="match status" value="1"/>
</dbReference>
<evidence type="ECO:0000259" key="2">
    <source>
        <dbReference type="Pfam" id="PF00078"/>
    </source>
</evidence>
<name>A0ABD0SZS8_LOXSC</name>
<organism evidence="3 4">
    <name type="scientific">Loxostege sticticalis</name>
    <name type="common">Beet webworm moth</name>
    <dbReference type="NCBI Taxonomy" id="481309"/>
    <lineage>
        <taxon>Eukaryota</taxon>
        <taxon>Metazoa</taxon>
        <taxon>Ecdysozoa</taxon>
        <taxon>Arthropoda</taxon>
        <taxon>Hexapoda</taxon>
        <taxon>Insecta</taxon>
        <taxon>Pterygota</taxon>
        <taxon>Neoptera</taxon>
        <taxon>Endopterygota</taxon>
        <taxon>Lepidoptera</taxon>
        <taxon>Glossata</taxon>
        <taxon>Ditrysia</taxon>
        <taxon>Pyraloidea</taxon>
        <taxon>Crambidae</taxon>
        <taxon>Pyraustinae</taxon>
        <taxon>Loxostege</taxon>
    </lineage>
</organism>
<evidence type="ECO:0000313" key="3">
    <source>
        <dbReference type="EMBL" id="KAL0831164.1"/>
    </source>
</evidence>
<evidence type="ECO:0000313" key="4">
    <source>
        <dbReference type="Proteomes" id="UP001549921"/>
    </source>
</evidence>
<dbReference type="Pfam" id="PF00078">
    <property type="entry name" value="RVT_1"/>
    <property type="match status" value="1"/>
</dbReference>
<reference evidence="3 4" key="1">
    <citation type="submission" date="2024-06" db="EMBL/GenBank/DDBJ databases">
        <title>A chromosome-level genome assembly of beet webworm, Loxostege sticticalis.</title>
        <authorList>
            <person name="Zhang Y."/>
        </authorList>
    </citation>
    <scope>NUCLEOTIDE SEQUENCE [LARGE SCALE GENOMIC DNA]</scope>
    <source>
        <strain evidence="3">AQ028</strain>
        <tissue evidence="3">Male pupae</tissue>
    </source>
</reference>
<feature type="domain" description="Reverse transcriptase" evidence="2">
    <location>
        <begin position="776"/>
        <end position="861"/>
    </location>
</feature>
<feature type="coiled-coil region" evidence="1">
    <location>
        <begin position="159"/>
        <end position="204"/>
    </location>
</feature>